<protein>
    <submittedName>
        <fullName evidence="2">8474_t:CDS:1</fullName>
    </submittedName>
</protein>
<dbReference type="Proteomes" id="UP001153678">
    <property type="component" value="Unassembled WGS sequence"/>
</dbReference>
<organism evidence="2 3">
    <name type="scientific">Funneliformis geosporum</name>
    <dbReference type="NCBI Taxonomy" id="1117311"/>
    <lineage>
        <taxon>Eukaryota</taxon>
        <taxon>Fungi</taxon>
        <taxon>Fungi incertae sedis</taxon>
        <taxon>Mucoromycota</taxon>
        <taxon>Glomeromycotina</taxon>
        <taxon>Glomeromycetes</taxon>
        <taxon>Glomerales</taxon>
        <taxon>Glomeraceae</taxon>
        <taxon>Funneliformis</taxon>
    </lineage>
</organism>
<dbReference type="SUPFAM" id="SSF56399">
    <property type="entry name" value="ADP-ribosylation"/>
    <property type="match status" value="1"/>
</dbReference>
<dbReference type="InterPro" id="IPR000626">
    <property type="entry name" value="Ubiquitin-like_dom"/>
</dbReference>
<comment type="caution">
    <text evidence="2">The sequence shown here is derived from an EMBL/GenBank/DDBJ whole genome shotgun (WGS) entry which is preliminary data.</text>
</comment>
<gene>
    <name evidence="2" type="ORF">FWILDA_LOCUS2020</name>
</gene>
<dbReference type="CDD" id="cd17039">
    <property type="entry name" value="Ubl_ubiquitin_like"/>
    <property type="match status" value="1"/>
</dbReference>
<dbReference type="OrthoDB" id="428577at2759"/>
<dbReference type="PANTHER" id="PTHR36649:SF28">
    <property type="entry name" value="UBIQUITIN-LIKE DOMAIN-CONTAINING PROTEIN"/>
    <property type="match status" value="1"/>
</dbReference>
<dbReference type="EMBL" id="CAMKVN010000216">
    <property type="protein sequence ID" value="CAI2165335.1"/>
    <property type="molecule type" value="Genomic_DNA"/>
</dbReference>
<dbReference type="PROSITE" id="PS50053">
    <property type="entry name" value="UBIQUITIN_2"/>
    <property type="match status" value="1"/>
</dbReference>
<dbReference type="PANTHER" id="PTHR36649">
    <property type="entry name" value="UBIQUITIN-LIKE DOMAIN-CONTAINING PROTEIN"/>
    <property type="match status" value="1"/>
</dbReference>
<accession>A0A9W4SDJ3</accession>
<evidence type="ECO:0000313" key="3">
    <source>
        <dbReference type="Proteomes" id="UP001153678"/>
    </source>
</evidence>
<dbReference type="Pfam" id="PF00240">
    <property type="entry name" value="ubiquitin"/>
    <property type="match status" value="1"/>
</dbReference>
<name>A0A9W4SDJ3_9GLOM</name>
<proteinExistence type="predicted"/>
<reference evidence="2" key="1">
    <citation type="submission" date="2022-08" db="EMBL/GenBank/DDBJ databases">
        <authorList>
            <person name="Kallberg Y."/>
            <person name="Tangrot J."/>
            <person name="Rosling A."/>
        </authorList>
    </citation>
    <scope>NUCLEOTIDE SEQUENCE</scope>
    <source>
        <strain evidence="2">Wild A</strain>
    </source>
</reference>
<dbReference type="SMART" id="SM00213">
    <property type="entry name" value="UBQ"/>
    <property type="match status" value="1"/>
</dbReference>
<keyword evidence="3" id="KW-1185">Reference proteome</keyword>
<dbReference type="AlphaFoldDB" id="A0A9W4SDJ3"/>
<dbReference type="InterPro" id="IPR019956">
    <property type="entry name" value="Ubiquitin_dom"/>
</dbReference>
<dbReference type="SUPFAM" id="SSF54236">
    <property type="entry name" value="Ubiquitin-like"/>
    <property type="match status" value="1"/>
</dbReference>
<dbReference type="Gene3D" id="3.90.175.10">
    <property type="entry name" value="Diphtheria Toxin, domain 1"/>
    <property type="match status" value="1"/>
</dbReference>
<evidence type="ECO:0000313" key="2">
    <source>
        <dbReference type="EMBL" id="CAI2165335.1"/>
    </source>
</evidence>
<dbReference type="Gene3D" id="3.10.20.90">
    <property type="entry name" value="Phosphatidylinositol 3-kinase Catalytic Subunit, Chain A, domain 1"/>
    <property type="match status" value="1"/>
</dbReference>
<dbReference type="PRINTS" id="PR00348">
    <property type="entry name" value="UBIQUITIN"/>
</dbReference>
<dbReference type="InterPro" id="IPR029071">
    <property type="entry name" value="Ubiquitin-like_domsf"/>
</dbReference>
<sequence>MNTYAFVAAFLSNIMEIPIITYDEYLSQKSSNPDQLYKSFDYNSLQEACMVKGFETSDGVVELVFGNSAENIENIFIKKFSGGSLIIKNLNENITVNFLKNKIYEIEGIPPNEQCLLYNLKTLEGHRTLSYYKIKNDTTIYLNTYLRGGSNAIHVLDPEFLDPRYNYDFTGKICSRETYMRGNFKYNRPNGWGRIALKVLDQFSDNDWLGVQNRRTPFESVEGEWIVSYHGTAKFNANSIAKDGFLLSKGKRFVFGHGIYSTPNIEIAAKYYAKDFVYDREKYKVVFQNRVKPDAYKTVSTDLYGDYFVIGNDRDIRPYGLCFQKVKMLTVNNFYNILRK</sequence>
<feature type="domain" description="Ubiquitin-like" evidence="1">
    <location>
        <begin position="73"/>
        <end position="149"/>
    </location>
</feature>
<evidence type="ECO:0000259" key="1">
    <source>
        <dbReference type="PROSITE" id="PS50053"/>
    </source>
</evidence>